<proteinExistence type="predicted"/>
<protein>
    <recommendedName>
        <fullName evidence="3">HEAT repeat protein</fullName>
    </recommendedName>
</protein>
<organism evidence="1 2">
    <name type="scientific">Actinoplanes palleronii</name>
    <dbReference type="NCBI Taxonomy" id="113570"/>
    <lineage>
        <taxon>Bacteria</taxon>
        <taxon>Bacillati</taxon>
        <taxon>Actinomycetota</taxon>
        <taxon>Actinomycetes</taxon>
        <taxon>Micromonosporales</taxon>
        <taxon>Micromonosporaceae</taxon>
        <taxon>Actinoplanes</taxon>
    </lineage>
</organism>
<name>A0ABQ4BMH7_9ACTN</name>
<dbReference type="InterPro" id="IPR011989">
    <property type="entry name" value="ARM-like"/>
</dbReference>
<dbReference type="InterPro" id="IPR004155">
    <property type="entry name" value="PBS_lyase_HEAT"/>
</dbReference>
<dbReference type="SUPFAM" id="SSF48371">
    <property type="entry name" value="ARM repeat"/>
    <property type="match status" value="1"/>
</dbReference>
<keyword evidence="2" id="KW-1185">Reference proteome</keyword>
<dbReference type="RefSeq" id="WP_203829665.1">
    <property type="nucleotide sequence ID" value="NZ_BAAATY010000046.1"/>
</dbReference>
<dbReference type="InterPro" id="IPR016024">
    <property type="entry name" value="ARM-type_fold"/>
</dbReference>
<accession>A0ABQ4BMH7</accession>
<dbReference type="SMART" id="SM00567">
    <property type="entry name" value="EZ_HEAT"/>
    <property type="match status" value="2"/>
</dbReference>
<dbReference type="PANTHER" id="PTHR12697">
    <property type="entry name" value="PBS LYASE HEAT-LIKE PROTEIN"/>
    <property type="match status" value="1"/>
</dbReference>
<dbReference type="PANTHER" id="PTHR12697:SF5">
    <property type="entry name" value="DEOXYHYPUSINE HYDROXYLASE"/>
    <property type="match status" value="1"/>
</dbReference>
<gene>
    <name evidence="1" type="ORF">Apa02nite_079900</name>
</gene>
<reference evidence="1 2" key="1">
    <citation type="submission" date="2021-01" db="EMBL/GenBank/DDBJ databases">
        <title>Whole genome shotgun sequence of Actinoplanes palleronii NBRC 14916.</title>
        <authorList>
            <person name="Komaki H."/>
            <person name="Tamura T."/>
        </authorList>
    </citation>
    <scope>NUCLEOTIDE SEQUENCE [LARGE SCALE GENOMIC DNA]</scope>
    <source>
        <strain evidence="1 2">NBRC 14916</strain>
    </source>
</reference>
<dbReference type="Gene3D" id="1.25.10.10">
    <property type="entry name" value="Leucine-rich Repeat Variant"/>
    <property type="match status" value="2"/>
</dbReference>
<dbReference type="Proteomes" id="UP000624709">
    <property type="component" value="Unassembled WGS sequence"/>
</dbReference>
<evidence type="ECO:0008006" key="3">
    <source>
        <dbReference type="Google" id="ProtNLM"/>
    </source>
</evidence>
<comment type="caution">
    <text evidence="1">The sequence shown here is derived from an EMBL/GenBank/DDBJ whole genome shotgun (WGS) entry which is preliminary data.</text>
</comment>
<sequence length="276" mass="30189">MNPADLQGLRSGSLETREAHLTVLLDRARTHGDESAIAALHALVRDYRDFHRSLYSRAMNHADVFADASLQEPLLAALADTRYNCQAWAVMGCTAMGIRAAVPQLVTLLDHPQWLVRGETVTALSALGDASVVPALRPLLSDEADWLRQRTADALAHIGGDAALEALWYEFEHRQFPRIGYIASTLALFTPEVVPRLLTAADSPDPDRRYWAAVALGSTGDDQAIPTLERLMATDRGTTVFDGEVRTAAKKALRTLRRIKAAIADRDTAKPQPAPH</sequence>
<evidence type="ECO:0000313" key="2">
    <source>
        <dbReference type="Proteomes" id="UP000624709"/>
    </source>
</evidence>
<dbReference type="EMBL" id="BOMS01000134">
    <property type="protein sequence ID" value="GIE71882.1"/>
    <property type="molecule type" value="Genomic_DNA"/>
</dbReference>
<dbReference type="Pfam" id="PF13646">
    <property type="entry name" value="HEAT_2"/>
    <property type="match status" value="2"/>
</dbReference>
<evidence type="ECO:0000313" key="1">
    <source>
        <dbReference type="EMBL" id="GIE71882.1"/>
    </source>
</evidence>